<dbReference type="PATRIC" id="fig|883165.3.peg.523"/>
<dbReference type="EMBL" id="AGYD01000003">
    <property type="protein sequence ID" value="EPH09880.1"/>
    <property type="molecule type" value="Genomic_DNA"/>
</dbReference>
<comment type="caution">
    <text evidence="1">The sequence shown here is derived from an EMBL/GenBank/DDBJ whole genome shotgun (WGS) entry which is preliminary data.</text>
</comment>
<keyword evidence="2" id="KW-1185">Reference proteome</keyword>
<name>S3YN05_9BACT</name>
<sequence length="101" mass="12099">MKSIKLGNRRMRVLEQNGNLAFVIDQRSCQYMVVEIMPRLHMKSYTHKPYCKHDGYSPWYVGKVEERDEVKGWLDRAVKNHFMGDYLKQKEKIDLIIKKPL</sequence>
<accession>S3YN05</accession>
<evidence type="ECO:0000313" key="1">
    <source>
        <dbReference type="EMBL" id="EPH09880.1"/>
    </source>
</evidence>
<organism evidence="1 2">
    <name type="scientific">Campylobacter ureolyticus ACS-301-V-Sch3b</name>
    <dbReference type="NCBI Taxonomy" id="883165"/>
    <lineage>
        <taxon>Bacteria</taxon>
        <taxon>Pseudomonadati</taxon>
        <taxon>Campylobacterota</taxon>
        <taxon>Epsilonproteobacteria</taxon>
        <taxon>Campylobacterales</taxon>
        <taxon>Campylobacteraceae</taxon>
        <taxon>Campylobacter</taxon>
    </lineage>
</organism>
<dbReference type="HOGENOM" id="CLU_2286298_0_0_7"/>
<gene>
    <name evidence="1" type="ORF">HMPREF9309_00517</name>
</gene>
<reference evidence="1 2" key="1">
    <citation type="submission" date="2013-06" db="EMBL/GenBank/DDBJ databases">
        <title>The Genome Sequence of Campylobacter ureolyticus ACS-301-V-SCH3B.</title>
        <authorList>
            <consortium name="The Broad Institute Genomics Platform"/>
            <person name="Earl A."/>
            <person name="Ward D."/>
            <person name="Feldgarden M."/>
            <person name="Gevers D."/>
            <person name="Saerens B."/>
            <person name="Vaneechoutte M."/>
            <person name="Walker B."/>
            <person name="Young S."/>
            <person name="Zeng Q."/>
            <person name="Gargeya S."/>
            <person name="Fitzgerald M."/>
            <person name="Haas B."/>
            <person name="Abouelleil A."/>
            <person name="Allen A.W."/>
            <person name="Alvarado L."/>
            <person name="Arachchi H.M."/>
            <person name="Berlin A.M."/>
            <person name="Chapman S.B."/>
            <person name="Gainer-Dewar J."/>
            <person name="Goldberg J."/>
            <person name="Griggs A."/>
            <person name="Gujja S."/>
            <person name="Hansen M."/>
            <person name="Howarth C."/>
            <person name="Imamovic A."/>
            <person name="Ireland A."/>
            <person name="Larimer J."/>
            <person name="McCowan C."/>
            <person name="Murphy C."/>
            <person name="Pearson M."/>
            <person name="Poon T.W."/>
            <person name="Priest M."/>
            <person name="Roberts A."/>
            <person name="Saif S."/>
            <person name="Shea T."/>
            <person name="Sisk P."/>
            <person name="Sykes S."/>
            <person name="Wortman J."/>
            <person name="Nusbaum C."/>
            <person name="Birren B."/>
        </authorList>
    </citation>
    <scope>NUCLEOTIDE SEQUENCE [LARGE SCALE GENOMIC DNA]</scope>
    <source>
        <strain evidence="1 2">ACS-301-V-Sch3b</strain>
    </source>
</reference>
<dbReference type="Proteomes" id="UP000014539">
    <property type="component" value="Unassembled WGS sequence"/>
</dbReference>
<protein>
    <submittedName>
        <fullName evidence="1">Uncharacterized protein</fullName>
    </submittedName>
</protein>
<evidence type="ECO:0000313" key="2">
    <source>
        <dbReference type="Proteomes" id="UP000014539"/>
    </source>
</evidence>
<proteinExistence type="predicted"/>
<dbReference type="AlphaFoldDB" id="S3YN05"/>